<feature type="compositionally biased region" description="Acidic residues" evidence="1">
    <location>
        <begin position="10"/>
        <end position="21"/>
    </location>
</feature>
<proteinExistence type="predicted"/>
<name>A0A3M7PPY1_BRAPC</name>
<organism evidence="2 3">
    <name type="scientific">Brachionus plicatilis</name>
    <name type="common">Marine rotifer</name>
    <name type="synonym">Brachionus muelleri</name>
    <dbReference type="NCBI Taxonomy" id="10195"/>
    <lineage>
        <taxon>Eukaryota</taxon>
        <taxon>Metazoa</taxon>
        <taxon>Spiralia</taxon>
        <taxon>Gnathifera</taxon>
        <taxon>Rotifera</taxon>
        <taxon>Eurotatoria</taxon>
        <taxon>Monogononta</taxon>
        <taxon>Pseudotrocha</taxon>
        <taxon>Ploima</taxon>
        <taxon>Brachionidae</taxon>
        <taxon>Brachionus</taxon>
    </lineage>
</organism>
<protein>
    <submittedName>
        <fullName evidence="2">Uncharacterized protein</fullName>
    </submittedName>
</protein>
<reference evidence="2 3" key="1">
    <citation type="journal article" date="2018" name="Sci. Rep.">
        <title>Genomic signatures of local adaptation to the degree of environmental predictability in rotifers.</title>
        <authorList>
            <person name="Franch-Gras L."/>
            <person name="Hahn C."/>
            <person name="Garcia-Roger E.M."/>
            <person name="Carmona M.J."/>
            <person name="Serra M."/>
            <person name="Gomez A."/>
        </authorList>
    </citation>
    <scope>NUCLEOTIDE SEQUENCE [LARGE SCALE GENOMIC DNA]</scope>
    <source>
        <strain evidence="2">HYR1</strain>
    </source>
</reference>
<gene>
    <name evidence="2" type="ORF">BpHYR1_038594</name>
</gene>
<evidence type="ECO:0000313" key="2">
    <source>
        <dbReference type="EMBL" id="RNA00805.1"/>
    </source>
</evidence>
<feature type="region of interest" description="Disordered" evidence="1">
    <location>
        <begin position="1"/>
        <end position="25"/>
    </location>
</feature>
<evidence type="ECO:0000256" key="1">
    <source>
        <dbReference type="SAM" id="MobiDB-lite"/>
    </source>
</evidence>
<dbReference type="Proteomes" id="UP000276133">
    <property type="component" value="Unassembled WGS sequence"/>
</dbReference>
<dbReference type="AlphaFoldDB" id="A0A3M7PPY1"/>
<comment type="caution">
    <text evidence="2">The sequence shown here is derived from an EMBL/GenBank/DDBJ whole genome shotgun (WGS) entry which is preliminary data.</text>
</comment>
<sequence length="251" mass="30026">MSQIIKSDEANDGNDTEDDFDSPTPIIRRDESLPYNPFKTYEVLYDFSRFKNFLYDFHRNKSLFYDFIGWTKKIFFIELNELHSLLKFEINFKRSKYKLRRLLFFSHQTTNFLLNLVNSFFKNVHICEALSHPEFSNFLFPAGLSKPSLFSLVNIKFTKFKTLVLSEFHIFDSKFVIYAIKNPKKNFFEGGKKKIFYTQGSKKSKPFKNIYILKEYKILYKLIQNSEQIYGFNFLFNCFISLKKSLEIILN</sequence>
<keyword evidence="3" id="KW-1185">Reference proteome</keyword>
<dbReference type="EMBL" id="REGN01009609">
    <property type="protein sequence ID" value="RNA00805.1"/>
    <property type="molecule type" value="Genomic_DNA"/>
</dbReference>
<accession>A0A3M7PPY1</accession>
<evidence type="ECO:0000313" key="3">
    <source>
        <dbReference type="Proteomes" id="UP000276133"/>
    </source>
</evidence>